<comment type="cofactor">
    <cofactor evidence="1">
        <name>a divalent metal cation</name>
        <dbReference type="ChEBI" id="CHEBI:60240"/>
    </cofactor>
</comment>
<protein>
    <recommendedName>
        <fullName evidence="7">Parathion hydrolase-related protein</fullName>
    </recommendedName>
</protein>
<dbReference type="PANTHER" id="PTHR10819">
    <property type="entry name" value="PHOSPHOTRIESTERASE-RELATED"/>
    <property type="match status" value="1"/>
</dbReference>
<dbReference type="OrthoDB" id="9998343at2759"/>
<comment type="similarity">
    <text evidence="4">Belongs to the metallo-dependent hydrolases superfamily. Phosphotriesterase family.</text>
</comment>
<comment type="caution">
    <text evidence="4">Lacks conserved residue(s) required for the propagation of feature annotation.</text>
</comment>
<gene>
    <name evidence="5" type="ORF">DSTB1V02_LOCUS10090</name>
</gene>
<keyword evidence="6" id="KW-1185">Reference proteome</keyword>
<dbReference type="Pfam" id="PF02126">
    <property type="entry name" value="PTE"/>
    <property type="match status" value="1"/>
</dbReference>
<dbReference type="PANTHER" id="PTHR10819:SF3">
    <property type="entry name" value="PHOSPHOTRIESTERASE-RELATED PROTEIN"/>
    <property type="match status" value="1"/>
</dbReference>
<evidence type="ECO:0000313" key="6">
    <source>
        <dbReference type="Proteomes" id="UP000677054"/>
    </source>
</evidence>
<keyword evidence="3" id="KW-0378">Hydrolase</keyword>
<dbReference type="GO" id="GO:0008270">
    <property type="term" value="F:zinc ion binding"/>
    <property type="evidence" value="ECO:0007669"/>
    <property type="project" value="InterPro"/>
</dbReference>
<evidence type="ECO:0000313" key="5">
    <source>
        <dbReference type="EMBL" id="CAD7250310.1"/>
    </source>
</evidence>
<evidence type="ECO:0008006" key="7">
    <source>
        <dbReference type="Google" id="ProtNLM"/>
    </source>
</evidence>
<dbReference type="PROSITE" id="PS51347">
    <property type="entry name" value="PHOSPHOTRIESTERASE_2"/>
    <property type="match status" value="1"/>
</dbReference>
<sequence length="352" mass="38990">MASGKIQTVLGPINPEDLGITMAHEHLSMTFDVAYVPPPKGMEGMSECPFTIENLGWIRQYPFSHKENLQLCGSEVVEAVKKDLEQYKALGGQGIVECTTHGLQRKAGLLRDLSRETGIHIIAGTGFYVAGAQRMDVLNRPMEVLVKLMATELQTGCIDAADVKCGILGEIGTSWPLHDFEKCVLEAAAQVQRIVGCPVMFGPGPHHEAPLEIVRLFQEAGGDASKASMAHLECTIQDEGQLSEFAELGTYMQFDLFGMESSQYQPNEAVDMPSDAQRIQRLWQLVDEGFEKQILVSHNISTRHRLRAFGGHGYGHIMQNLVPRMQNRGLSQAIIDLILKDNPRDFLTFKDL</sequence>
<dbReference type="AlphaFoldDB" id="A0A7R9AA30"/>
<dbReference type="SUPFAM" id="SSF51556">
    <property type="entry name" value="Metallo-dependent hydrolases"/>
    <property type="match status" value="1"/>
</dbReference>
<dbReference type="GO" id="GO:0016787">
    <property type="term" value="F:hydrolase activity"/>
    <property type="evidence" value="ECO:0007669"/>
    <property type="project" value="UniProtKB-KW"/>
</dbReference>
<organism evidence="5">
    <name type="scientific">Darwinula stevensoni</name>
    <dbReference type="NCBI Taxonomy" id="69355"/>
    <lineage>
        <taxon>Eukaryota</taxon>
        <taxon>Metazoa</taxon>
        <taxon>Ecdysozoa</taxon>
        <taxon>Arthropoda</taxon>
        <taxon>Crustacea</taxon>
        <taxon>Oligostraca</taxon>
        <taxon>Ostracoda</taxon>
        <taxon>Podocopa</taxon>
        <taxon>Podocopida</taxon>
        <taxon>Darwinulocopina</taxon>
        <taxon>Darwinuloidea</taxon>
        <taxon>Darwinulidae</taxon>
        <taxon>Darwinula</taxon>
    </lineage>
</organism>
<dbReference type="Proteomes" id="UP000677054">
    <property type="component" value="Unassembled WGS sequence"/>
</dbReference>
<dbReference type="InterPro" id="IPR032466">
    <property type="entry name" value="Metal_Hydrolase"/>
</dbReference>
<name>A0A7R9AA30_9CRUS</name>
<evidence type="ECO:0000256" key="3">
    <source>
        <dbReference type="ARBA" id="ARBA00022801"/>
    </source>
</evidence>
<evidence type="ECO:0000256" key="1">
    <source>
        <dbReference type="ARBA" id="ARBA00001968"/>
    </source>
</evidence>
<proteinExistence type="inferred from homology"/>
<dbReference type="Gene3D" id="3.20.20.140">
    <property type="entry name" value="Metal-dependent hydrolases"/>
    <property type="match status" value="1"/>
</dbReference>
<dbReference type="EMBL" id="LR902298">
    <property type="protein sequence ID" value="CAD7250310.1"/>
    <property type="molecule type" value="Genomic_DNA"/>
</dbReference>
<dbReference type="EMBL" id="CAJPEV010002781">
    <property type="protein sequence ID" value="CAG0898027.1"/>
    <property type="molecule type" value="Genomic_DNA"/>
</dbReference>
<evidence type="ECO:0000256" key="4">
    <source>
        <dbReference type="PROSITE-ProRule" id="PRU00679"/>
    </source>
</evidence>
<reference evidence="5" key="1">
    <citation type="submission" date="2020-11" db="EMBL/GenBank/DDBJ databases">
        <authorList>
            <person name="Tran Van P."/>
        </authorList>
    </citation>
    <scope>NUCLEOTIDE SEQUENCE</scope>
</reference>
<keyword evidence="2" id="KW-0479">Metal-binding</keyword>
<dbReference type="InterPro" id="IPR001559">
    <property type="entry name" value="Phosphotriesterase"/>
</dbReference>
<accession>A0A7R9AA30</accession>
<evidence type="ECO:0000256" key="2">
    <source>
        <dbReference type="ARBA" id="ARBA00022723"/>
    </source>
</evidence>